<evidence type="ECO:0000313" key="2">
    <source>
        <dbReference type="Proteomes" id="UP001281410"/>
    </source>
</evidence>
<sequence length="297" mass="33349">MTPKRCVSACPGFLVACLLALTLQIFFFSPISPDLLELPPPFSSASHLLPTNTHLQRVIKIGEGNLKDPEDVCVDRNDVVYTATRDGWVKRLHKNETWQDWKFIDTTHALLGITTTMENDLIGLLKASEDGVVTALASHVNGSKIWFTEDVIEASDGSLYFSVASTKFGLDNWYLDVFEAKPHGQYSSFANGVTLSREEDYLVVCETWKCLKYWLKGETKGETEIFVQNLPGGPDNINPRWLVLDRYTRADGNIIRTFQDPNGKVMSFVTSAFEFEDHLYLGSLNSNFIGKLPLKAE</sequence>
<dbReference type="Pfam" id="PF20067">
    <property type="entry name" value="SSL_N"/>
    <property type="match status" value="1"/>
</dbReference>
<dbReference type="GO" id="GO:0012505">
    <property type="term" value="C:endomembrane system"/>
    <property type="evidence" value="ECO:0007669"/>
    <property type="project" value="TreeGrafter"/>
</dbReference>
<dbReference type="EMBL" id="JANJYJ010000005">
    <property type="protein sequence ID" value="KAK3213372.1"/>
    <property type="molecule type" value="Genomic_DNA"/>
</dbReference>
<dbReference type="PANTHER" id="PTHR10426">
    <property type="entry name" value="STRICTOSIDINE SYNTHASE-RELATED"/>
    <property type="match status" value="1"/>
</dbReference>
<organism evidence="1 2">
    <name type="scientific">Dipteronia sinensis</name>
    <dbReference type="NCBI Taxonomy" id="43782"/>
    <lineage>
        <taxon>Eukaryota</taxon>
        <taxon>Viridiplantae</taxon>
        <taxon>Streptophyta</taxon>
        <taxon>Embryophyta</taxon>
        <taxon>Tracheophyta</taxon>
        <taxon>Spermatophyta</taxon>
        <taxon>Magnoliopsida</taxon>
        <taxon>eudicotyledons</taxon>
        <taxon>Gunneridae</taxon>
        <taxon>Pentapetalae</taxon>
        <taxon>rosids</taxon>
        <taxon>malvids</taxon>
        <taxon>Sapindales</taxon>
        <taxon>Sapindaceae</taxon>
        <taxon>Hippocastanoideae</taxon>
        <taxon>Acereae</taxon>
        <taxon>Dipteronia</taxon>
    </lineage>
</organism>
<accession>A0AAE0AHH2</accession>
<name>A0AAE0AHH2_9ROSI</name>
<dbReference type="InterPro" id="IPR011042">
    <property type="entry name" value="6-blade_b-propeller_TolB-like"/>
</dbReference>
<gene>
    <name evidence="1" type="ORF">Dsin_018078</name>
</gene>
<dbReference type="PROSITE" id="PS51257">
    <property type="entry name" value="PROKAR_LIPOPROTEIN"/>
    <property type="match status" value="1"/>
</dbReference>
<dbReference type="PANTHER" id="PTHR10426:SF68">
    <property type="entry name" value="OS07G0614000 PROTEIN"/>
    <property type="match status" value="1"/>
</dbReference>
<reference evidence="1" key="1">
    <citation type="journal article" date="2023" name="Plant J.">
        <title>Genome sequences and population genomics provide insights into the demographic history, inbreeding, and mutation load of two 'living fossil' tree species of Dipteronia.</title>
        <authorList>
            <person name="Feng Y."/>
            <person name="Comes H.P."/>
            <person name="Chen J."/>
            <person name="Zhu S."/>
            <person name="Lu R."/>
            <person name="Zhang X."/>
            <person name="Li P."/>
            <person name="Qiu J."/>
            <person name="Olsen K.M."/>
            <person name="Qiu Y."/>
        </authorList>
    </citation>
    <scope>NUCLEOTIDE SEQUENCE</scope>
    <source>
        <strain evidence="1">NBL</strain>
    </source>
</reference>
<evidence type="ECO:0000313" key="1">
    <source>
        <dbReference type="EMBL" id="KAK3213372.1"/>
    </source>
</evidence>
<dbReference type="GO" id="GO:0016787">
    <property type="term" value="F:hydrolase activity"/>
    <property type="evidence" value="ECO:0007669"/>
    <property type="project" value="TreeGrafter"/>
</dbReference>
<protein>
    <recommendedName>
        <fullName evidence="3">Strictosidine synthase conserved region domain-containing protein</fullName>
    </recommendedName>
</protein>
<dbReference type="Gene3D" id="2.120.10.30">
    <property type="entry name" value="TolB, C-terminal domain"/>
    <property type="match status" value="2"/>
</dbReference>
<dbReference type="SUPFAM" id="SSF63829">
    <property type="entry name" value="Calcium-dependent phosphotriesterase"/>
    <property type="match status" value="1"/>
</dbReference>
<keyword evidence="2" id="KW-1185">Reference proteome</keyword>
<dbReference type="AlphaFoldDB" id="A0AAE0AHH2"/>
<proteinExistence type="predicted"/>
<evidence type="ECO:0008006" key="3">
    <source>
        <dbReference type="Google" id="ProtNLM"/>
    </source>
</evidence>
<comment type="caution">
    <text evidence="1">The sequence shown here is derived from an EMBL/GenBank/DDBJ whole genome shotgun (WGS) entry which is preliminary data.</text>
</comment>
<dbReference type="Proteomes" id="UP001281410">
    <property type="component" value="Unassembled WGS sequence"/>
</dbReference>